<evidence type="ECO:0000256" key="4">
    <source>
        <dbReference type="ARBA" id="ARBA00022597"/>
    </source>
</evidence>
<dbReference type="GeneID" id="112905350"/>
<sequence length="475" mass="52953">MLQVVISKWRYRQYFYCIAALVSITASEIHGSWTSPFIPQLESDDSPIGVKLTTIQASLVVSFYTFGFILGSAFTVYGPDIFGRKISFIVGAVLNLISWIFILFASGPITLYFGRIIAGTGAILCINISPMYIGEISDNDNRGRLGYFNVLSSTCGSVIGLVIGPYVSYRTFAIMAICTVLIAIVCLLLIPESPYYLIKKHKHEHAEKVIWKLASNDSDKEFVKKRLEEITESVQKDMLNTSSINELICNRKYIKCILLHVGLNFIFYMSGSPIIKSYLQTILDASESTISSDLSSLIFGIVNIVAVSLSGQMVDRLGRKPLLLISCIVSATCMFIFGAYFYINETKSFNMKVVTWLPLTCLVVFEMSNSVGINPMSYVVVSELYPINIKGIAIGTIGTVLTPIAVLIQLFYEPLNEYWGLYVSFWIFSGCCVFGIFFAIFFLPETKGKSFQQIQMEINKNWVETAGGIESISKL</sequence>
<reference evidence="12" key="1">
    <citation type="submission" date="2025-08" db="UniProtKB">
        <authorList>
            <consortium name="RefSeq"/>
        </authorList>
    </citation>
    <scope>IDENTIFICATION</scope>
    <source>
        <tissue evidence="12">Entire body</tissue>
    </source>
</reference>
<comment type="subcellular location">
    <subcellularLocation>
        <location evidence="1">Cell membrane</location>
        <topology evidence="1">Multi-pass membrane protein</topology>
    </subcellularLocation>
</comment>
<keyword evidence="8" id="KW-0325">Glycoprotein</keyword>
<dbReference type="InterPro" id="IPR005829">
    <property type="entry name" value="Sugar_transporter_CS"/>
</dbReference>
<dbReference type="InterPro" id="IPR005828">
    <property type="entry name" value="MFS_sugar_transport-like"/>
</dbReference>
<feature type="transmembrane region" description="Helical" evidence="9">
    <location>
        <begin position="355"/>
        <end position="380"/>
    </location>
</feature>
<feature type="transmembrane region" description="Helical" evidence="9">
    <location>
        <begin position="53"/>
        <end position="74"/>
    </location>
</feature>
<feature type="transmembrane region" description="Helical" evidence="9">
    <location>
        <begin position="112"/>
        <end position="133"/>
    </location>
</feature>
<feature type="transmembrane region" description="Helical" evidence="9">
    <location>
        <begin position="145"/>
        <end position="166"/>
    </location>
</feature>
<dbReference type="PANTHER" id="PTHR48021:SF47">
    <property type="entry name" value="GH17672P"/>
    <property type="match status" value="1"/>
</dbReference>
<dbReference type="KEGG" id="apln:112905350"/>
<name>A0A7F5RBK8_AGRPL</name>
<dbReference type="FunFam" id="1.20.1250.20:FF:000218">
    <property type="entry name" value="facilitated trehalose transporter Tret1"/>
    <property type="match status" value="1"/>
</dbReference>
<dbReference type="PRINTS" id="PR00171">
    <property type="entry name" value="SUGRTRNSPORT"/>
</dbReference>
<evidence type="ECO:0000256" key="7">
    <source>
        <dbReference type="ARBA" id="ARBA00023136"/>
    </source>
</evidence>
<evidence type="ECO:0000256" key="3">
    <source>
        <dbReference type="ARBA" id="ARBA00022475"/>
    </source>
</evidence>
<organism evidence="11 12">
    <name type="scientific">Agrilus planipennis</name>
    <name type="common">Emerald ash borer</name>
    <name type="synonym">Agrilus marcopoli</name>
    <dbReference type="NCBI Taxonomy" id="224129"/>
    <lineage>
        <taxon>Eukaryota</taxon>
        <taxon>Metazoa</taxon>
        <taxon>Ecdysozoa</taxon>
        <taxon>Arthropoda</taxon>
        <taxon>Hexapoda</taxon>
        <taxon>Insecta</taxon>
        <taxon>Pterygota</taxon>
        <taxon>Neoptera</taxon>
        <taxon>Endopterygota</taxon>
        <taxon>Coleoptera</taxon>
        <taxon>Polyphaga</taxon>
        <taxon>Elateriformia</taxon>
        <taxon>Buprestoidea</taxon>
        <taxon>Buprestidae</taxon>
        <taxon>Agrilinae</taxon>
        <taxon>Agrilus</taxon>
    </lineage>
</organism>
<keyword evidence="2" id="KW-0813">Transport</keyword>
<keyword evidence="11" id="KW-1185">Reference proteome</keyword>
<evidence type="ECO:0000256" key="6">
    <source>
        <dbReference type="ARBA" id="ARBA00022989"/>
    </source>
</evidence>
<keyword evidence="5 9" id="KW-0812">Transmembrane</keyword>
<feature type="domain" description="Major facilitator superfamily (MFS) profile" evidence="10">
    <location>
        <begin position="1"/>
        <end position="447"/>
    </location>
</feature>
<dbReference type="Proteomes" id="UP000192223">
    <property type="component" value="Unplaced"/>
</dbReference>
<keyword evidence="4" id="KW-0762">Sugar transport</keyword>
<dbReference type="RefSeq" id="XP_025833335.1">
    <property type="nucleotide sequence ID" value="XM_025977550.1"/>
</dbReference>
<dbReference type="SUPFAM" id="SSF103473">
    <property type="entry name" value="MFS general substrate transporter"/>
    <property type="match status" value="1"/>
</dbReference>
<feature type="transmembrane region" description="Helical" evidence="9">
    <location>
        <begin position="86"/>
        <end position="106"/>
    </location>
</feature>
<evidence type="ECO:0000256" key="9">
    <source>
        <dbReference type="SAM" id="Phobius"/>
    </source>
</evidence>
<feature type="transmembrane region" description="Helical" evidence="9">
    <location>
        <begin position="14"/>
        <end position="33"/>
    </location>
</feature>
<dbReference type="OrthoDB" id="6780603at2759"/>
<dbReference type="GO" id="GO:0022857">
    <property type="term" value="F:transmembrane transporter activity"/>
    <property type="evidence" value="ECO:0007669"/>
    <property type="project" value="InterPro"/>
</dbReference>
<keyword evidence="7 9" id="KW-0472">Membrane</keyword>
<dbReference type="InParanoid" id="A0A7F5RBK8"/>
<feature type="transmembrane region" description="Helical" evidence="9">
    <location>
        <begin position="392"/>
        <end position="412"/>
    </location>
</feature>
<dbReference type="AlphaFoldDB" id="A0A7F5RBK8"/>
<dbReference type="InterPro" id="IPR020846">
    <property type="entry name" value="MFS_dom"/>
</dbReference>
<gene>
    <name evidence="12" type="primary">LOC112905350</name>
</gene>
<accession>A0A7F5RBK8</accession>
<evidence type="ECO:0000313" key="11">
    <source>
        <dbReference type="Proteomes" id="UP000192223"/>
    </source>
</evidence>
<feature type="transmembrane region" description="Helical" evidence="9">
    <location>
        <begin position="418"/>
        <end position="443"/>
    </location>
</feature>
<feature type="transmembrane region" description="Helical" evidence="9">
    <location>
        <begin position="290"/>
        <end position="310"/>
    </location>
</feature>
<dbReference type="PROSITE" id="PS00216">
    <property type="entry name" value="SUGAR_TRANSPORT_1"/>
    <property type="match status" value="1"/>
</dbReference>
<evidence type="ECO:0000313" key="12">
    <source>
        <dbReference type="RefSeq" id="XP_025833335.1"/>
    </source>
</evidence>
<dbReference type="InterPro" id="IPR036259">
    <property type="entry name" value="MFS_trans_sf"/>
</dbReference>
<dbReference type="InterPro" id="IPR003663">
    <property type="entry name" value="Sugar/inositol_transpt"/>
</dbReference>
<evidence type="ECO:0000256" key="2">
    <source>
        <dbReference type="ARBA" id="ARBA00022448"/>
    </source>
</evidence>
<dbReference type="Gene3D" id="1.20.1250.20">
    <property type="entry name" value="MFS general substrate transporter like domains"/>
    <property type="match status" value="1"/>
</dbReference>
<keyword evidence="6 9" id="KW-1133">Transmembrane helix</keyword>
<evidence type="ECO:0000259" key="10">
    <source>
        <dbReference type="PROSITE" id="PS50850"/>
    </source>
</evidence>
<evidence type="ECO:0000256" key="8">
    <source>
        <dbReference type="ARBA" id="ARBA00023180"/>
    </source>
</evidence>
<evidence type="ECO:0000256" key="1">
    <source>
        <dbReference type="ARBA" id="ARBA00004651"/>
    </source>
</evidence>
<keyword evidence="3" id="KW-1003">Cell membrane</keyword>
<proteinExistence type="predicted"/>
<dbReference type="PROSITE" id="PS50850">
    <property type="entry name" value="MFS"/>
    <property type="match status" value="1"/>
</dbReference>
<evidence type="ECO:0000256" key="5">
    <source>
        <dbReference type="ARBA" id="ARBA00022692"/>
    </source>
</evidence>
<dbReference type="PANTHER" id="PTHR48021">
    <property type="match status" value="1"/>
</dbReference>
<dbReference type="GO" id="GO:0005886">
    <property type="term" value="C:plasma membrane"/>
    <property type="evidence" value="ECO:0007669"/>
    <property type="project" value="UniProtKB-SubCell"/>
</dbReference>
<feature type="transmembrane region" description="Helical" evidence="9">
    <location>
        <begin position="322"/>
        <end position="343"/>
    </location>
</feature>
<dbReference type="InterPro" id="IPR050549">
    <property type="entry name" value="MFS_Trehalose_Transporter"/>
</dbReference>
<protein>
    <submittedName>
        <fullName evidence="12">Facilitated trehalose transporter Tret1-like</fullName>
    </submittedName>
</protein>
<dbReference type="Pfam" id="PF00083">
    <property type="entry name" value="Sugar_tr"/>
    <property type="match status" value="1"/>
</dbReference>
<feature type="transmembrane region" description="Helical" evidence="9">
    <location>
        <begin position="253"/>
        <end position="270"/>
    </location>
</feature>
<feature type="transmembrane region" description="Helical" evidence="9">
    <location>
        <begin position="172"/>
        <end position="190"/>
    </location>
</feature>